<dbReference type="FunCoup" id="A0A6J0CDR4">
    <property type="interactions" value="185"/>
</dbReference>
<dbReference type="GO" id="GO:0017171">
    <property type="term" value="F:serine hydrolase activity"/>
    <property type="evidence" value="ECO:0007669"/>
    <property type="project" value="TreeGrafter"/>
</dbReference>
<gene>
    <name evidence="3" type="primary">LOC107227560</name>
</gene>
<protein>
    <submittedName>
        <fullName evidence="3">Valacyclovir hydrolase</fullName>
    </submittedName>
</protein>
<dbReference type="SUPFAM" id="SSF53474">
    <property type="entry name" value="alpha/beta-Hydrolases"/>
    <property type="match status" value="1"/>
</dbReference>
<keyword evidence="3" id="KW-0378">Hydrolase</keyword>
<keyword evidence="2" id="KW-1185">Reference proteome</keyword>
<sequence>MLSSVVKQVVNAFVKKIPSNKLIFTSTMRNMSTNFEEQKINVKGWDINYVKVGRGAHPVLLLPGALGSIWTDFKPQITNLDKDKLTIVAWDPPGYGNSRPPNRTFGDDFYSRDADFAHDLMKAIGFDKYSLLGWSDGGIVALFLAANYPERVKKMIVIGANAYILPEEADVYKSLRNIDSWSERMRAPMIAVYGEGYFRSTWASWVDALSAIYEKNKGDICMNLLKQIQCPTLIVHGAKDVMVHKDHPTFLAENIKNSKMHIFENGSHTLHLKYHEDFNRLSEQFLLETD</sequence>
<proteinExistence type="predicted"/>
<dbReference type="Proteomes" id="UP000829291">
    <property type="component" value="Chromosome 3"/>
</dbReference>
<dbReference type="RefSeq" id="XP_015524239.1">
    <property type="nucleotide sequence ID" value="XM_015668753.2"/>
</dbReference>
<dbReference type="Pfam" id="PF00561">
    <property type="entry name" value="Abhydrolase_1"/>
    <property type="match status" value="1"/>
</dbReference>
<dbReference type="PRINTS" id="PR00111">
    <property type="entry name" value="ABHYDROLASE"/>
</dbReference>
<organism evidence="3">
    <name type="scientific">Neodiprion lecontei</name>
    <name type="common">Redheaded pine sawfly</name>
    <dbReference type="NCBI Taxonomy" id="441921"/>
    <lineage>
        <taxon>Eukaryota</taxon>
        <taxon>Metazoa</taxon>
        <taxon>Ecdysozoa</taxon>
        <taxon>Arthropoda</taxon>
        <taxon>Hexapoda</taxon>
        <taxon>Insecta</taxon>
        <taxon>Pterygota</taxon>
        <taxon>Neoptera</taxon>
        <taxon>Endopterygota</taxon>
        <taxon>Hymenoptera</taxon>
        <taxon>Tenthredinoidea</taxon>
        <taxon>Diprionidae</taxon>
        <taxon>Diprioninae</taxon>
        <taxon>Neodiprion</taxon>
    </lineage>
</organism>
<evidence type="ECO:0000313" key="2">
    <source>
        <dbReference type="Proteomes" id="UP000829291"/>
    </source>
</evidence>
<dbReference type="GeneID" id="107227560"/>
<name>A0A6J0CDR4_NEOLC</name>
<dbReference type="PANTHER" id="PTHR46331">
    <property type="entry name" value="VALACYCLOVIR HYDROLASE"/>
    <property type="match status" value="1"/>
</dbReference>
<dbReference type="InParanoid" id="A0A6J0CDR4"/>
<dbReference type="InterPro" id="IPR029058">
    <property type="entry name" value="AB_hydrolase_fold"/>
</dbReference>
<dbReference type="OrthoDB" id="19657at2759"/>
<feature type="domain" description="AB hydrolase-1" evidence="1">
    <location>
        <begin position="58"/>
        <end position="171"/>
    </location>
</feature>
<dbReference type="PANTHER" id="PTHR46331:SF2">
    <property type="entry name" value="VALACYCLOVIR HYDROLASE"/>
    <property type="match status" value="1"/>
</dbReference>
<dbReference type="InterPro" id="IPR000073">
    <property type="entry name" value="AB_hydrolase_1"/>
</dbReference>
<dbReference type="KEGG" id="nlo:107227560"/>
<evidence type="ECO:0000313" key="3">
    <source>
        <dbReference type="RefSeq" id="XP_015524239.1"/>
    </source>
</evidence>
<dbReference type="Gene3D" id="3.40.50.1820">
    <property type="entry name" value="alpha/beta hydrolase"/>
    <property type="match status" value="1"/>
</dbReference>
<accession>A0A6J0CDR4</accession>
<evidence type="ECO:0000259" key="1">
    <source>
        <dbReference type="Pfam" id="PF00561"/>
    </source>
</evidence>
<reference evidence="3" key="1">
    <citation type="submission" date="2025-08" db="UniProtKB">
        <authorList>
            <consortium name="RefSeq"/>
        </authorList>
    </citation>
    <scope>IDENTIFICATION</scope>
    <source>
        <tissue evidence="3">Thorax and Abdomen</tissue>
    </source>
</reference>
<dbReference type="AlphaFoldDB" id="A0A6J0CDR4"/>